<name>A0A4Z2GRE2_9TELE</name>
<feature type="compositionally biased region" description="Gly residues" evidence="1">
    <location>
        <begin position="1"/>
        <end position="15"/>
    </location>
</feature>
<feature type="region of interest" description="Disordered" evidence="1">
    <location>
        <begin position="1"/>
        <end position="20"/>
    </location>
</feature>
<dbReference type="AlphaFoldDB" id="A0A4Z2GRE2"/>
<evidence type="ECO:0000256" key="1">
    <source>
        <dbReference type="SAM" id="MobiDB-lite"/>
    </source>
</evidence>
<sequence length="137" mass="14180">MTESRGGGGGGGGLAGEKPITCDATSSYQLKSENRCECYRKEGGDEDNDAVDDETVGTEDGACVLGFFLKKCQGEKPSSSSVGASALKAPLGVPGTTSGIRASVTFGVKTNKGGRFWTNTARHYIRTPSFSTETVAV</sequence>
<dbReference type="EMBL" id="SRLO01000449">
    <property type="protein sequence ID" value="TNN55685.1"/>
    <property type="molecule type" value="Genomic_DNA"/>
</dbReference>
<reference evidence="2 3" key="1">
    <citation type="submission" date="2019-03" db="EMBL/GenBank/DDBJ databases">
        <title>First draft genome of Liparis tanakae, snailfish: a comprehensive survey of snailfish specific genes.</title>
        <authorList>
            <person name="Kim W."/>
            <person name="Song I."/>
            <person name="Jeong J.-H."/>
            <person name="Kim D."/>
            <person name="Kim S."/>
            <person name="Ryu S."/>
            <person name="Song J.Y."/>
            <person name="Lee S.K."/>
        </authorList>
    </citation>
    <scope>NUCLEOTIDE SEQUENCE [LARGE SCALE GENOMIC DNA]</scope>
    <source>
        <tissue evidence="2">Muscle</tissue>
    </source>
</reference>
<evidence type="ECO:0000313" key="3">
    <source>
        <dbReference type="Proteomes" id="UP000314294"/>
    </source>
</evidence>
<dbReference type="Proteomes" id="UP000314294">
    <property type="component" value="Unassembled WGS sequence"/>
</dbReference>
<evidence type="ECO:0000313" key="2">
    <source>
        <dbReference type="EMBL" id="TNN55685.1"/>
    </source>
</evidence>
<organism evidence="2 3">
    <name type="scientific">Liparis tanakae</name>
    <name type="common">Tanaka's snailfish</name>
    <dbReference type="NCBI Taxonomy" id="230148"/>
    <lineage>
        <taxon>Eukaryota</taxon>
        <taxon>Metazoa</taxon>
        <taxon>Chordata</taxon>
        <taxon>Craniata</taxon>
        <taxon>Vertebrata</taxon>
        <taxon>Euteleostomi</taxon>
        <taxon>Actinopterygii</taxon>
        <taxon>Neopterygii</taxon>
        <taxon>Teleostei</taxon>
        <taxon>Neoteleostei</taxon>
        <taxon>Acanthomorphata</taxon>
        <taxon>Eupercaria</taxon>
        <taxon>Perciformes</taxon>
        <taxon>Cottioidei</taxon>
        <taxon>Cottales</taxon>
        <taxon>Liparidae</taxon>
        <taxon>Liparis</taxon>
    </lineage>
</organism>
<proteinExistence type="predicted"/>
<accession>A0A4Z2GRE2</accession>
<protein>
    <submittedName>
        <fullName evidence="2">Uncharacterized protein</fullName>
    </submittedName>
</protein>
<feature type="region of interest" description="Disordered" evidence="1">
    <location>
        <begin position="75"/>
        <end position="96"/>
    </location>
</feature>
<comment type="caution">
    <text evidence="2">The sequence shown here is derived from an EMBL/GenBank/DDBJ whole genome shotgun (WGS) entry which is preliminary data.</text>
</comment>
<keyword evidence="3" id="KW-1185">Reference proteome</keyword>
<gene>
    <name evidence="2" type="ORF">EYF80_034120</name>
</gene>